<evidence type="ECO:0000259" key="1">
    <source>
        <dbReference type="Pfam" id="PF13456"/>
    </source>
</evidence>
<dbReference type="GO" id="GO:0003676">
    <property type="term" value="F:nucleic acid binding"/>
    <property type="evidence" value="ECO:0007669"/>
    <property type="project" value="InterPro"/>
</dbReference>
<dbReference type="InterPro" id="IPR036397">
    <property type="entry name" value="RNaseH_sf"/>
</dbReference>
<dbReference type="AlphaFoldDB" id="A0A7J6H577"/>
<dbReference type="EMBL" id="JAATIP010000029">
    <property type="protein sequence ID" value="KAF4390255.1"/>
    <property type="molecule type" value="Genomic_DNA"/>
</dbReference>
<dbReference type="GO" id="GO:0004523">
    <property type="term" value="F:RNA-DNA hybrid ribonuclease activity"/>
    <property type="evidence" value="ECO:0007669"/>
    <property type="project" value="InterPro"/>
</dbReference>
<dbReference type="Gene3D" id="3.30.420.10">
    <property type="entry name" value="Ribonuclease H-like superfamily/Ribonuclease H"/>
    <property type="match status" value="1"/>
</dbReference>
<name>A0A7J6H577_CANSA</name>
<feature type="domain" description="Reverse transcriptase zinc-binding" evidence="2">
    <location>
        <begin position="446"/>
        <end position="486"/>
    </location>
</feature>
<organism evidence="3 4">
    <name type="scientific">Cannabis sativa</name>
    <name type="common">Hemp</name>
    <name type="synonym">Marijuana</name>
    <dbReference type="NCBI Taxonomy" id="3483"/>
    <lineage>
        <taxon>Eukaryota</taxon>
        <taxon>Viridiplantae</taxon>
        <taxon>Streptophyta</taxon>
        <taxon>Embryophyta</taxon>
        <taxon>Tracheophyta</taxon>
        <taxon>Spermatophyta</taxon>
        <taxon>Magnoliopsida</taxon>
        <taxon>eudicotyledons</taxon>
        <taxon>Gunneridae</taxon>
        <taxon>Pentapetalae</taxon>
        <taxon>rosids</taxon>
        <taxon>fabids</taxon>
        <taxon>Rosales</taxon>
        <taxon>Cannabaceae</taxon>
        <taxon>Cannabis</taxon>
    </lineage>
</organism>
<feature type="domain" description="RNase H type-1" evidence="1">
    <location>
        <begin position="598"/>
        <end position="715"/>
    </location>
</feature>
<comment type="caution">
    <text evidence="3">The sequence shown here is derived from an EMBL/GenBank/DDBJ whole genome shotgun (WGS) entry which is preliminary data.</text>
</comment>
<dbReference type="SUPFAM" id="SSF53098">
    <property type="entry name" value="Ribonuclease H-like"/>
    <property type="match status" value="1"/>
</dbReference>
<dbReference type="Pfam" id="PF13966">
    <property type="entry name" value="zf-RVT"/>
    <property type="match status" value="1"/>
</dbReference>
<dbReference type="SUPFAM" id="SSF56219">
    <property type="entry name" value="DNase I-like"/>
    <property type="match status" value="1"/>
</dbReference>
<dbReference type="InterPro" id="IPR044730">
    <property type="entry name" value="RNase_H-like_dom_plant"/>
</dbReference>
<sequence>MISWMPRGVWRCVGNLFTWTNGRSFQDLIKERLDHALCDPEWMVSYPKAGVRALAIKDSDHAPLVLDLLLDRERFHTPLRYLDAWSRDEGCKTVIQQAWAIDVRGVRSFQLVARLDNTRRCLAKWNKTHFRIWRQLVGEYFRSNFVSILSSTFPPDPLLDDLKSAYICSKNVNEDTQAELSQFLGFRKLGKEDRFLGNPIIWSNSKTKNLSTPVYSMATYLFPKTLCHEMDQAVRKFWWMGSESKDRFLALCDWNSLCLPLDRGGLNFKKFGDVNLALVAKLGWKLAKEEDSLWCKVFKAKYWGNREQAFWNSDLPRNASFGAKGIMATRDLIRNEACWILADGGKVDLWASPWIPWLDWDKSRAAFNPLCVPNPIKVSTLIGADGEWIASSVQRWFVPSVASSLHRIQWFPSSQDDLLVWKDATNGMFSPSVAYKSIIKSRWDIIPFGNRLQRIFRNSTRCVICGEAEDSALHLFFKCPLAKAVWFASRWAIRSDTLNFGAPRDMVVWLLSPEFLQGADVEVSGELWRFGVCLFDALWTARNRAFHDQISPTWRGVLAKVTSATAYLHSAWESPTNAGGLQHNPATIYTGNPVLLVDAAFKDLRAAAGIVVAISEGNLSEAMAVCYEANQPLEAELVALVNAVKWCTMRGWNLMVIASDCQLLVHGLHARRTLDWRLAGVFWQLVEMLDALPDVKIEWTPRAGVLAAHKLAKWAFSNSVSGLFSAEDLVPLAEWERGTSRTYVVLLLPASGTWDTMGSLAIEGDRVPPLLYTGKAFTLAFILGQ</sequence>
<reference evidence="3 4" key="1">
    <citation type="journal article" date="2020" name="bioRxiv">
        <title>Sequence and annotation of 42 cannabis genomes reveals extensive copy number variation in cannabinoid synthesis and pathogen resistance genes.</title>
        <authorList>
            <person name="Mckernan K.J."/>
            <person name="Helbert Y."/>
            <person name="Kane L.T."/>
            <person name="Ebling H."/>
            <person name="Zhang L."/>
            <person name="Liu B."/>
            <person name="Eaton Z."/>
            <person name="Mclaughlin S."/>
            <person name="Kingan S."/>
            <person name="Baybayan P."/>
            <person name="Concepcion G."/>
            <person name="Jordan M."/>
            <person name="Riva A."/>
            <person name="Barbazuk W."/>
            <person name="Harkins T."/>
        </authorList>
    </citation>
    <scope>NUCLEOTIDE SEQUENCE [LARGE SCALE GENOMIC DNA]</scope>
    <source>
        <strain evidence="4">cv. Jamaican Lion 4</strain>
        <tissue evidence="3">Leaf</tissue>
    </source>
</reference>
<dbReference type="InterPro" id="IPR036691">
    <property type="entry name" value="Endo/exonu/phosph_ase_sf"/>
</dbReference>
<evidence type="ECO:0000259" key="2">
    <source>
        <dbReference type="Pfam" id="PF13966"/>
    </source>
</evidence>
<evidence type="ECO:0008006" key="5">
    <source>
        <dbReference type="Google" id="ProtNLM"/>
    </source>
</evidence>
<proteinExistence type="predicted"/>
<protein>
    <recommendedName>
        <fullName evidence="5">Reverse transcriptase zinc-binding domain-containing protein</fullName>
    </recommendedName>
</protein>
<dbReference type="InterPro" id="IPR002156">
    <property type="entry name" value="RNaseH_domain"/>
</dbReference>
<evidence type="ECO:0000313" key="3">
    <source>
        <dbReference type="EMBL" id="KAF4390255.1"/>
    </source>
</evidence>
<evidence type="ECO:0000313" key="4">
    <source>
        <dbReference type="Proteomes" id="UP000525078"/>
    </source>
</evidence>
<dbReference type="PANTHER" id="PTHR33116:SF78">
    <property type="entry name" value="OS12G0587133 PROTEIN"/>
    <property type="match status" value="1"/>
</dbReference>
<dbReference type="InterPro" id="IPR026960">
    <property type="entry name" value="RVT-Znf"/>
</dbReference>
<dbReference type="CDD" id="cd06222">
    <property type="entry name" value="RNase_H_like"/>
    <property type="match status" value="1"/>
</dbReference>
<dbReference type="Proteomes" id="UP000525078">
    <property type="component" value="Unassembled WGS sequence"/>
</dbReference>
<dbReference type="PANTHER" id="PTHR33116">
    <property type="entry name" value="REVERSE TRANSCRIPTASE ZINC-BINDING DOMAIN-CONTAINING PROTEIN-RELATED-RELATED"/>
    <property type="match status" value="1"/>
</dbReference>
<gene>
    <name evidence="3" type="ORF">F8388_019910</name>
</gene>
<dbReference type="Pfam" id="PF13456">
    <property type="entry name" value="RVT_3"/>
    <property type="match status" value="1"/>
</dbReference>
<accession>A0A7J6H577</accession>
<dbReference type="InterPro" id="IPR012337">
    <property type="entry name" value="RNaseH-like_sf"/>
</dbReference>